<keyword evidence="1" id="KW-0805">Transcription regulation</keyword>
<keyword evidence="6" id="KW-1185">Reference proteome</keyword>
<dbReference type="PRINTS" id="PR00035">
    <property type="entry name" value="HTHGNTR"/>
</dbReference>
<comment type="caution">
    <text evidence="5">The sequence shown here is derived from an EMBL/GenBank/DDBJ whole genome shotgun (WGS) entry which is preliminary data.</text>
</comment>
<gene>
    <name evidence="5" type="ORF">ACFLIM_27690</name>
</gene>
<organism evidence="5 6">
    <name type="scientific">Nonomuraea marmarensis</name>
    <dbReference type="NCBI Taxonomy" id="3351344"/>
    <lineage>
        <taxon>Bacteria</taxon>
        <taxon>Bacillati</taxon>
        <taxon>Actinomycetota</taxon>
        <taxon>Actinomycetes</taxon>
        <taxon>Streptosporangiales</taxon>
        <taxon>Streptosporangiaceae</taxon>
        <taxon>Nonomuraea</taxon>
    </lineage>
</organism>
<evidence type="ECO:0000256" key="1">
    <source>
        <dbReference type="ARBA" id="ARBA00023015"/>
    </source>
</evidence>
<evidence type="ECO:0000313" key="6">
    <source>
        <dbReference type="Proteomes" id="UP001603978"/>
    </source>
</evidence>
<dbReference type="InterPro" id="IPR036388">
    <property type="entry name" value="WH-like_DNA-bd_sf"/>
</dbReference>
<dbReference type="PANTHER" id="PTHR44846">
    <property type="entry name" value="MANNOSYL-D-GLYCERATE TRANSPORT/METABOLISM SYSTEM REPRESSOR MNGR-RELATED"/>
    <property type="match status" value="1"/>
</dbReference>
<feature type="domain" description="HTH gntR-type" evidence="4">
    <location>
        <begin position="11"/>
        <end position="79"/>
    </location>
</feature>
<sequence>MTSYLDRSATEPLHVQLKRALLAEIRERQLRPGDQLPSEPEIENRYRVSRTTIRQALNALASDGVVHRIQGKGTFLREPGVSHVPRLTSFTDNMLAQGHVPSRLMLTSTRVDGPLSPKLASTDDEFGGQCRYLRRLMLADGRPIGIQETWLPLATLGGRDEVLEFTRLADQSLYAVLSAPPINLELRRGVEMVYAGLAAAEEAELLDCATGEALLIAERTSYLHDDTIAEFTRMKFVGNRYVYRVDLAN</sequence>
<dbReference type="Gene3D" id="1.10.10.10">
    <property type="entry name" value="Winged helix-like DNA-binding domain superfamily/Winged helix DNA-binding domain"/>
    <property type="match status" value="1"/>
</dbReference>
<dbReference type="CDD" id="cd07377">
    <property type="entry name" value="WHTH_GntR"/>
    <property type="match status" value="1"/>
</dbReference>
<dbReference type="InterPro" id="IPR028978">
    <property type="entry name" value="Chorismate_lyase_/UTRA_dom_sf"/>
</dbReference>
<dbReference type="Pfam" id="PF00392">
    <property type="entry name" value="GntR"/>
    <property type="match status" value="1"/>
</dbReference>
<reference evidence="5 6" key="1">
    <citation type="submission" date="2024-10" db="EMBL/GenBank/DDBJ databases">
        <authorList>
            <person name="Topkara A.R."/>
            <person name="Saygin H."/>
        </authorList>
    </citation>
    <scope>NUCLEOTIDE SEQUENCE [LARGE SCALE GENOMIC DNA]</scope>
    <source>
        <strain evidence="5 6">M3C6</strain>
    </source>
</reference>
<name>A0ABW7AHY9_9ACTN</name>
<dbReference type="PROSITE" id="PS50949">
    <property type="entry name" value="HTH_GNTR"/>
    <property type="match status" value="1"/>
</dbReference>
<dbReference type="SMART" id="SM00866">
    <property type="entry name" value="UTRA"/>
    <property type="match status" value="1"/>
</dbReference>
<dbReference type="RefSeq" id="WP_393170315.1">
    <property type="nucleotide sequence ID" value="NZ_JBICRM010000018.1"/>
</dbReference>
<evidence type="ECO:0000256" key="2">
    <source>
        <dbReference type="ARBA" id="ARBA00023125"/>
    </source>
</evidence>
<dbReference type="InterPro" id="IPR036390">
    <property type="entry name" value="WH_DNA-bd_sf"/>
</dbReference>
<dbReference type="PANTHER" id="PTHR44846:SF1">
    <property type="entry name" value="MANNOSYL-D-GLYCERATE TRANSPORT_METABOLISM SYSTEM REPRESSOR MNGR-RELATED"/>
    <property type="match status" value="1"/>
</dbReference>
<evidence type="ECO:0000313" key="5">
    <source>
        <dbReference type="EMBL" id="MFG1706982.1"/>
    </source>
</evidence>
<dbReference type="InterPro" id="IPR050679">
    <property type="entry name" value="Bact_HTH_transcr_reg"/>
</dbReference>
<dbReference type="InterPro" id="IPR000524">
    <property type="entry name" value="Tscrpt_reg_HTH_GntR"/>
</dbReference>
<dbReference type="EMBL" id="JBICRM010000018">
    <property type="protein sequence ID" value="MFG1706982.1"/>
    <property type="molecule type" value="Genomic_DNA"/>
</dbReference>
<accession>A0ABW7AHY9</accession>
<dbReference type="Gene3D" id="3.40.1410.10">
    <property type="entry name" value="Chorismate lyase-like"/>
    <property type="match status" value="1"/>
</dbReference>
<dbReference type="Proteomes" id="UP001603978">
    <property type="component" value="Unassembled WGS sequence"/>
</dbReference>
<evidence type="ECO:0000259" key="4">
    <source>
        <dbReference type="PROSITE" id="PS50949"/>
    </source>
</evidence>
<dbReference type="SUPFAM" id="SSF46785">
    <property type="entry name" value="Winged helix' DNA-binding domain"/>
    <property type="match status" value="1"/>
</dbReference>
<proteinExistence type="predicted"/>
<dbReference type="SUPFAM" id="SSF64288">
    <property type="entry name" value="Chorismate lyase-like"/>
    <property type="match status" value="1"/>
</dbReference>
<keyword evidence="2" id="KW-0238">DNA-binding</keyword>
<protein>
    <submittedName>
        <fullName evidence="5">GntR family transcriptional regulator</fullName>
    </submittedName>
</protein>
<dbReference type="InterPro" id="IPR011663">
    <property type="entry name" value="UTRA"/>
</dbReference>
<dbReference type="SMART" id="SM00345">
    <property type="entry name" value="HTH_GNTR"/>
    <property type="match status" value="1"/>
</dbReference>
<keyword evidence="3" id="KW-0804">Transcription</keyword>
<dbReference type="Pfam" id="PF07702">
    <property type="entry name" value="UTRA"/>
    <property type="match status" value="1"/>
</dbReference>
<evidence type="ECO:0000256" key="3">
    <source>
        <dbReference type="ARBA" id="ARBA00023163"/>
    </source>
</evidence>